<evidence type="ECO:0000313" key="1">
    <source>
        <dbReference type="EMBL" id="CRZ00803.1"/>
    </source>
</evidence>
<sequence>MPPSSVAVADKGKQPRIERMRELAKNLVRSLCLIDAVGGPTLSPASLEYFVNSAVGLETNDETIQGRCVVAPIAPIKSMDNVAIHIEEKLDQRATIDSELEKDMDMLMENVLPLLPRSCTPRKT</sequence>
<accession>A0A0H5QFI8</accession>
<proteinExistence type="predicted"/>
<dbReference type="AlphaFoldDB" id="A0A0H5QFI8"/>
<dbReference type="EMBL" id="HACM01000361">
    <property type="protein sequence ID" value="CRZ00803.1"/>
    <property type="molecule type" value="Transcribed_RNA"/>
</dbReference>
<reference evidence="1" key="1">
    <citation type="submission" date="2015-04" db="EMBL/GenBank/DDBJ databases">
        <title>The genome sequence of the plant pathogenic Rhizarian Plasmodiophora brassicae reveals insights in its biotrophic life cycle and the origin of chitin synthesis.</title>
        <authorList>
            <person name="Schwelm A."/>
            <person name="Fogelqvist J."/>
            <person name="Knaust A."/>
            <person name="Julke S."/>
            <person name="Lilja T."/>
            <person name="Dhandapani V."/>
            <person name="Bonilla-Rosso G."/>
            <person name="Karlsson M."/>
            <person name="Shevchenko A."/>
            <person name="Choi S.R."/>
            <person name="Kim H.G."/>
            <person name="Park J.Y."/>
            <person name="Lim Y.P."/>
            <person name="Ludwig-Muller J."/>
            <person name="Dixelius C."/>
        </authorList>
    </citation>
    <scope>NUCLEOTIDE SEQUENCE</scope>
    <source>
        <tissue evidence="1">Potato root galls</tissue>
    </source>
</reference>
<protein>
    <submittedName>
        <fullName evidence="1">Uncharacterized protein</fullName>
    </submittedName>
</protein>
<organism evidence="1">
    <name type="scientific">Spongospora subterranea</name>
    <dbReference type="NCBI Taxonomy" id="70186"/>
    <lineage>
        <taxon>Eukaryota</taxon>
        <taxon>Sar</taxon>
        <taxon>Rhizaria</taxon>
        <taxon>Endomyxa</taxon>
        <taxon>Phytomyxea</taxon>
        <taxon>Plasmodiophorida</taxon>
        <taxon>Plasmodiophoridae</taxon>
        <taxon>Spongospora</taxon>
    </lineage>
</organism>
<name>A0A0H5QFI8_9EUKA</name>